<dbReference type="InterPro" id="IPR049577">
    <property type="entry name" value="GMPP_N"/>
</dbReference>
<dbReference type="STRING" id="1798543.A2898_03665"/>
<dbReference type="InterPro" id="IPR054566">
    <property type="entry name" value="ManC/GMP-like_b-helix"/>
</dbReference>
<gene>
    <name evidence="3" type="ORF">A2898_03665</name>
</gene>
<name>A0A1G2B8S0_9BACT</name>
<sequence length="358" mass="40962">MKAVILAGGGGTRLWPLSRSHAPKQLLAFAGSETLLQKTFRRTRKLVSQHNIMIAASLRDRRLLKKQLPRINSKQFSFEPVRRDTASAIGLAAIRVAHENPKAVMFMVNADHVIIDEREYVKVIRLAEQVVRSHPDHTVLVGIEPTYPETGYGYLKLARLFRSVQKRKVFLAERFIEKPPLKKAELFVKKWNYLWNPAMFMWRVDHLLTLYRKHLPIHYRLLMKMQAAIGTRKEDAVIQSLFPKLPAVSIDFGIMEKLKKMLVIPASFGWADIGHWRTVQEMLESGTDGNTIRGHHLGIDTHRSLVFNMSGKLVATAGVSDLIVVATDDAVLVCHREKAQDVKKIVELIKKKKWLKYL</sequence>
<dbReference type="CDD" id="cd02509">
    <property type="entry name" value="GDP-M1P_Guanylyltransferase"/>
    <property type="match status" value="1"/>
</dbReference>
<evidence type="ECO:0000259" key="2">
    <source>
        <dbReference type="Pfam" id="PF22640"/>
    </source>
</evidence>
<proteinExistence type="predicted"/>
<comment type="caution">
    <text evidence="3">The sequence shown here is derived from an EMBL/GenBank/DDBJ whole genome shotgun (WGS) entry which is preliminary data.</text>
</comment>
<dbReference type="SUPFAM" id="SSF53448">
    <property type="entry name" value="Nucleotide-diphospho-sugar transferases"/>
    <property type="match status" value="1"/>
</dbReference>
<dbReference type="InterPro" id="IPR005835">
    <property type="entry name" value="NTP_transferase_dom"/>
</dbReference>
<dbReference type="GO" id="GO:0004475">
    <property type="term" value="F:mannose-1-phosphate guanylyltransferase (GTP) activity"/>
    <property type="evidence" value="ECO:0007669"/>
    <property type="project" value="InterPro"/>
</dbReference>
<feature type="domain" description="MannoseP isomerase/GMP-like beta-helix" evidence="2">
    <location>
        <begin position="294"/>
        <end position="347"/>
    </location>
</feature>
<dbReference type="InterPro" id="IPR029044">
    <property type="entry name" value="Nucleotide-diphossugar_trans"/>
</dbReference>
<evidence type="ECO:0000313" key="4">
    <source>
        <dbReference type="Proteomes" id="UP000179164"/>
    </source>
</evidence>
<evidence type="ECO:0008006" key="5">
    <source>
        <dbReference type="Google" id="ProtNLM"/>
    </source>
</evidence>
<organism evidence="3 4">
    <name type="scientific">Candidatus Kerfeldbacteria bacterium RIFCSPLOWO2_01_FULL_48_11</name>
    <dbReference type="NCBI Taxonomy" id="1798543"/>
    <lineage>
        <taxon>Bacteria</taxon>
        <taxon>Candidatus Kerfeldiibacteriota</taxon>
    </lineage>
</organism>
<dbReference type="Pfam" id="PF00483">
    <property type="entry name" value="NTP_transferase"/>
    <property type="match status" value="1"/>
</dbReference>
<feature type="domain" description="Nucleotidyl transferase" evidence="1">
    <location>
        <begin position="2"/>
        <end position="281"/>
    </location>
</feature>
<dbReference type="InterPro" id="IPR051161">
    <property type="entry name" value="Mannose-6P_isomerase_type2"/>
</dbReference>
<dbReference type="GO" id="GO:0009298">
    <property type="term" value="P:GDP-mannose biosynthetic process"/>
    <property type="evidence" value="ECO:0007669"/>
    <property type="project" value="TreeGrafter"/>
</dbReference>
<dbReference type="Pfam" id="PF22640">
    <property type="entry name" value="ManC_GMP_beta-helix"/>
    <property type="match status" value="1"/>
</dbReference>
<dbReference type="PANTHER" id="PTHR46390">
    <property type="entry name" value="MANNOSE-1-PHOSPHATE GUANYLYLTRANSFERASE"/>
    <property type="match status" value="1"/>
</dbReference>
<dbReference type="SUPFAM" id="SSF159283">
    <property type="entry name" value="Guanosine diphospho-D-mannose pyrophosphorylase/mannose-6-phosphate isomerase linker domain"/>
    <property type="match status" value="1"/>
</dbReference>
<dbReference type="EMBL" id="MHKE01000006">
    <property type="protein sequence ID" value="OGY84607.1"/>
    <property type="molecule type" value="Genomic_DNA"/>
</dbReference>
<evidence type="ECO:0000313" key="3">
    <source>
        <dbReference type="EMBL" id="OGY84607.1"/>
    </source>
</evidence>
<dbReference type="PANTHER" id="PTHR46390:SF1">
    <property type="entry name" value="MANNOSE-1-PHOSPHATE GUANYLYLTRANSFERASE"/>
    <property type="match status" value="1"/>
</dbReference>
<reference evidence="3 4" key="1">
    <citation type="journal article" date="2016" name="Nat. Commun.">
        <title>Thousands of microbial genomes shed light on interconnected biogeochemical processes in an aquifer system.</title>
        <authorList>
            <person name="Anantharaman K."/>
            <person name="Brown C.T."/>
            <person name="Hug L.A."/>
            <person name="Sharon I."/>
            <person name="Castelle C.J."/>
            <person name="Probst A.J."/>
            <person name="Thomas B.C."/>
            <person name="Singh A."/>
            <person name="Wilkins M.J."/>
            <person name="Karaoz U."/>
            <person name="Brodie E.L."/>
            <person name="Williams K.H."/>
            <person name="Hubbard S.S."/>
            <person name="Banfield J.F."/>
        </authorList>
    </citation>
    <scope>NUCLEOTIDE SEQUENCE [LARGE SCALE GENOMIC DNA]</scope>
</reference>
<accession>A0A1G2B8S0</accession>
<evidence type="ECO:0000259" key="1">
    <source>
        <dbReference type="Pfam" id="PF00483"/>
    </source>
</evidence>
<dbReference type="AlphaFoldDB" id="A0A1G2B8S0"/>
<protein>
    <recommendedName>
        <fullName evidence="5">Nucleotidyl transferase domain-containing protein</fullName>
    </recommendedName>
</protein>
<dbReference type="Proteomes" id="UP000179164">
    <property type="component" value="Unassembled WGS sequence"/>
</dbReference>
<dbReference type="Gene3D" id="3.90.550.10">
    <property type="entry name" value="Spore Coat Polysaccharide Biosynthesis Protein SpsA, Chain A"/>
    <property type="match status" value="1"/>
</dbReference>